<dbReference type="Proteomes" id="UP000095767">
    <property type="component" value="Unassembled WGS sequence"/>
</dbReference>
<reference evidence="2 3" key="1">
    <citation type="submission" date="2016-09" db="EMBL/GenBank/DDBJ databases">
        <title>The draft genome of Dichanthelium oligosanthes: A C3 panicoid grass species.</title>
        <authorList>
            <person name="Studer A.J."/>
            <person name="Schnable J.C."/>
            <person name="Brutnell T.P."/>
        </authorList>
    </citation>
    <scope>NUCLEOTIDE SEQUENCE [LARGE SCALE GENOMIC DNA]</scope>
    <source>
        <strain evidence="3">cv. Kellogg 1175</strain>
        <tissue evidence="2">Leaf</tissue>
    </source>
</reference>
<comment type="caution">
    <text evidence="2">The sequence shown here is derived from an EMBL/GenBank/DDBJ whole genome shotgun (WGS) entry which is preliminary data.</text>
</comment>
<sequence length="144" mass="16580">GGANDDQHREDDGEGDADGNIGRTPQDPTSAERMTQKRPAPYSPKEKKKTFRDQCMKRLVEAYEMKAQSSKQSATSQVVDHQRDEIASMLDQVIKDGADEESDEHFYASQLLKKKENRDVFITLKTPNGRLIWLRRSWEIRKKN</sequence>
<evidence type="ECO:0000313" key="2">
    <source>
        <dbReference type="EMBL" id="OEL17015.1"/>
    </source>
</evidence>
<protein>
    <submittedName>
        <fullName evidence="2">Uncharacterized protein</fullName>
    </submittedName>
</protein>
<feature type="compositionally biased region" description="Basic and acidic residues" evidence="1">
    <location>
        <begin position="1"/>
        <end position="11"/>
    </location>
</feature>
<organism evidence="2 3">
    <name type="scientific">Dichanthelium oligosanthes</name>
    <dbReference type="NCBI Taxonomy" id="888268"/>
    <lineage>
        <taxon>Eukaryota</taxon>
        <taxon>Viridiplantae</taxon>
        <taxon>Streptophyta</taxon>
        <taxon>Embryophyta</taxon>
        <taxon>Tracheophyta</taxon>
        <taxon>Spermatophyta</taxon>
        <taxon>Magnoliopsida</taxon>
        <taxon>Liliopsida</taxon>
        <taxon>Poales</taxon>
        <taxon>Poaceae</taxon>
        <taxon>PACMAD clade</taxon>
        <taxon>Panicoideae</taxon>
        <taxon>Panicodae</taxon>
        <taxon>Paniceae</taxon>
        <taxon>Dichantheliinae</taxon>
        <taxon>Dichanthelium</taxon>
    </lineage>
</organism>
<evidence type="ECO:0000313" key="3">
    <source>
        <dbReference type="Proteomes" id="UP000095767"/>
    </source>
</evidence>
<dbReference type="OrthoDB" id="685324at2759"/>
<dbReference type="PANTHER" id="PTHR47851">
    <property type="entry name" value="OS06G0588700 PROTEIN-RELATED"/>
    <property type="match status" value="1"/>
</dbReference>
<evidence type="ECO:0000256" key="1">
    <source>
        <dbReference type="SAM" id="MobiDB-lite"/>
    </source>
</evidence>
<keyword evidence="3" id="KW-1185">Reference proteome</keyword>
<dbReference type="AlphaFoldDB" id="A0A1E5UW64"/>
<dbReference type="PANTHER" id="PTHR47851:SF8">
    <property type="entry name" value="NO APICAL MERISTEM-ASSOCIATED C-TERMINAL DOMAIN-CONTAINING PROTEIN"/>
    <property type="match status" value="1"/>
</dbReference>
<accession>A0A1E5UW64</accession>
<feature type="non-terminal residue" evidence="2">
    <location>
        <position position="1"/>
    </location>
</feature>
<gene>
    <name evidence="2" type="ORF">BAE44_0021964</name>
</gene>
<proteinExistence type="predicted"/>
<dbReference type="EMBL" id="LWDX02061323">
    <property type="protein sequence ID" value="OEL17015.1"/>
    <property type="molecule type" value="Genomic_DNA"/>
</dbReference>
<dbReference type="STRING" id="888268.A0A1E5UW64"/>
<name>A0A1E5UW64_9POAL</name>
<feature type="region of interest" description="Disordered" evidence="1">
    <location>
        <begin position="1"/>
        <end position="51"/>
    </location>
</feature>